<dbReference type="Proteomes" id="UP000289340">
    <property type="component" value="Chromosome 12"/>
</dbReference>
<dbReference type="PANTHER" id="PTHR33785:SF12">
    <property type="entry name" value="DUF1685 FAMILY PROTEIN"/>
    <property type="match status" value="1"/>
</dbReference>
<feature type="compositionally biased region" description="Basic and acidic residues" evidence="1">
    <location>
        <begin position="102"/>
        <end position="112"/>
    </location>
</feature>
<proteinExistence type="predicted"/>
<accession>A0A445HPB2</accession>
<dbReference type="EMBL" id="QZWG01000012">
    <property type="protein sequence ID" value="RZB75627.1"/>
    <property type="molecule type" value="Genomic_DNA"/>
</dbReference>
<sequence length="302" mass="34075">MAAEHVLRLLDSFWFEASILSSKIPPTNPISHNHKVVEEVLPLDDAKLLLVPTPTLEVRSYSDQNLDSTTCVLCDYSPSPNSVLTPQRLRTIPSEREIREFSSGNHGKEGMSNKRKQKGFGHGRRPRQVRTSRSLSELEFKELKGFMDLGFVFSEEDKDSKLASLIPGLQRLGREDDEVQCDDQSVVSDNNKPYLSEAWDVLDQRELRNPLLNWRVPARGNEIDMKDNLRFWAHTVASISKILISSHADEDSLLAVIEVTKVANELDLVEGVHGDLHVPHHGHIMEEELQGEGVLHHATLKS</sequence>
<gene>
    <name evidence="2" type="ORF">D0Y65_034208</name>
</gene>
<keyword evidence="3" id="KW-1185">Reference proteome</keyword>
<feature type="region of interest" description="Disordered" evidence="1">
    <location>
        <begin position="102"/>
        <end position="128"/>
    </location>
</feature>
<comment type="caution">
    <text evidence="2">The sequence shown here is derived from an EMBL/GenBank/DDBJ whole genome shotgun (WGS) entry which is preliminary data.</text>
</comment>
<dbReference type="PANTHER" id="PTHR33785">
    <property type="entry name" value="OS06G0550800 PROTEIN"/>
    <property type="match status" value="1"/>
</dbReference>
<evidence type="ECO:0000256" key="1">
    <source>
        <dbReference type="SAM" id="MobiDB-lite"/>
    </source>
</evidence>
<protein>
    <submittedName>
        <fullName evidence="2">Uncharacterized protein</fullName>
    </submittedName>
</protein>
<organism evidence="2 3">
    <name type="scientific">Glycine soja</name>
    <name type="common">Wild soybean</name>
    <dbReference type="NCBI Taxonomy" id="3848"/>
    <lineage>
        <taxon>Eukaryota</taxon>
        <taxon>Viridiplantae</taxon>
        <taxon>Streptophyta</taxon>
        <taxon>Embryophyta</taxon>
        <taxon>Tracheophyta</taxon>
        <taxon>Spermatophyta</taxon>
        <taxon>Magnoliopsida</taxon>
        <taxon>eudicotyledons</taxon>
        <taxon>Gunneridae</taxon>
        <taxon>Pentapetalae</taxon>
        <taxon>rosids</taxon>
        <taxon>fabids</taxon>
        <taxon>Fabales</taxon>
        <taxon>Fabaceae</taxon>
        <taxon>Papilionoideae</taxon>
        <taxon>50 kb inversion clade</taxon>
        <taxon>NPAAA clade</taxon>
        <taxon>indigoferoid/millettioid clade</taxon>
        <taxon>Phaseoleae</taxon>
        <taxon>Glycine</taxon>
        <taxon>Glycine subgen. Soja</taxon>
    </lineage>
</organism>
<evidence type="ECO:0000313" key="2">
    <source>
        <dbReference type="EMBL" id="RZB75627.1"/>
    </source>
</evidence>
<name>A0A445HPB2_GLYSO</name>
<evidence type="ECO:0000313" key="3">
    <source>
        <dbReference type="Proteomes" id="UP000289340"/>
    </source>
</evidence>
<feature type="compositionally biased region" description="Basic residues" evidence="1">
    <location>
        <begin position="113"/>
        <end position="128"/>
    </location>
</feature>
<reference evidence="2 3" key="1">
    <citation type="submission" date="2018-09" db="EMBL/GenBank/DDBJ databases">
        <title>A high-quality reference genome of wild soybean provides a powerful tool to mine soybean genomes.</title>
        <authorList>
            <person name="Xie M."/>
            <person name="Chung C.Y.L."/>
            <person name="Li M.-W."/>
            <person name="Wong F.-L."/>
            <person name="Chan T.-F."/>
            <person name="Lam H.-M."/>
        </authorList>
    </citation>
    <scope>NUCLEOTIDE SEQUENCE [LARGE SCALE GENOMIC DNA]</scope>
    <source>
        <strain evidence="3">cv. W05</strain>
        <tissue evidence="2">Hypocotyl of etiolated seedlings</tissue>
    </source>
</reference>
<dbReference type="AlphaFoldDB" id="A0A445HPB2"/>